<keyword evidence="1" id="KW-0812">Transmembrane</keyword>
<reference evidence="3 4" key="1">
    <citation type="submission" date="2019-07" db="EMBL/GenBank/DDBJ databases">
        <authorList>
            <person name="Friedrich A."/>
            <person name="Schacherer J."/>
        </authorList>
    </citation>
    <scope>NUCLEOTIDE SEQUENCE [LARGE SCALE GENOMIC DNA]</scope>
</reference>
<keyword evidence="2" id="KW-0732">Signal</keyword>
<accession>A0A7D9D060</accession>
<proteinExistence type="predicted"/>
<organism evidence="3 4">
    <name type="scientific">Dekkera bruxellensis</name>
    <name type="common">Brettanomyces custersii</name>
    <dbReference type="NCBI Taxonomy" id="5007"/>
    <lineage>
        <taxon>Eukaryota</taxon>
        <taxon>Fungi</taxon>
        <taxon>Dikarya</taxon>
        <taxon>Ascomycota</taxon>
        <taxon>Saccharomycotina</taxon>
        <taxon>Pichiomycetes</taxon>
        <taxon>Pichiales</taxon>
        <taxon>Pichiaceae</taxon>
        <taxon>Brettanomyces</taxon>
    </lineage>
</organism>
<feature type="signal peptide" evidence="2">
    <location>
        <begin position="1"/>
        <end position="18"/>
    </location>
</feature>
<keyword evidence="4" id="KW-1185">Reference proteome</keyword>
<feature type="transmembrane region" description="Helical" evidence="1">
    <location>
        <begin position="230"/>
        <end position="252"/>
    </location>
</feature>
<dbReference type="Proteomes" id="UP000478008">
    <property type="component" value="Unassembled WGS sequence"/>
</dbReference>
<keyword evidence="1" id="KW-1133">Transmembrane helix</keyword>
<dbReference type="AlphaFoldDB" id="A0A7D9D060"/>
<gene>
    <name evidence="3" type="ORF">DEBR0S5_00848G</name>
</gene>
<name>A0A7D9D060_DEKBR</name>
<evidence type="ECO:0000256" key="1">
    <source>
        <dbReference type="SAM" id="Phobius"/>
    </source>
</evidence>
<protein>
    <submittedName>
        <fullName evidence="3">DEBR0S5_00848g1_1</fullName>
    </submittedName>
</protein>
<evidence type="ECO:0000313" key="3">
    <source>
        <dbReference type="EMBL" id="VUG19359.1"/>
    </source>
</evidence>
<dbReference type="EMBL" id="CABFWN010000005">
    <property type="protein sequence ID" value="VUG19359.1"/>
    <property type="molecule type" value="Genomic_DNA"/>
</dbReference>
<evidence type="ECO:0000256" key="2">
    <source>
        <dbReference type="SAM" id="SignalP"/>
    </source>
</evidence>
<sequence length="278" mass="31060">MLFTKALTLLSVVSCVLAAPGSIPKFIDEYEDQKPISSDEFENGDFSGTLRTYKVKAPERYGCEGMMREGQERYQVASLQLRLKQFDKDGNLVKVKVKEDIFALEPASLSDMTSVNESLMDEMDQEFDLQVDDEKEEAIVARPVKEMSRIEYYKGGEKVKARAGRRHCHMPAAVENSVLVPGRILAVKLIGKGDHDDGSGEVYSIFLKNDLQKLDTPLPKNHGVSDSAQIAIWLTVTALFVAVLAYGVVVFVKRMTSASHDYIKVSQKEQMVQEKATK</sequence>
<feature type="chain" id="PRO_5028951372" evidence="2">
    <location>
        <begin position="19"/>
        <end position="278"/>
    </location>
</feature>
<evidence type="ECO:0000313" key="4">
    <source>
        <dbReference type="Proteomes" id="UP000478008"/>
    </source>
</evidence>
<keyword evidence="1" id="KW-0472">Membrane</keyword>